<keyword evidence="6" id="KW-0119">Carbohydrate metabolism</keyword>
<evidence type="ECO:0000256" key="1">
    <source>
        <dbReference type="ARBA" id="ARBA00005715"/>
    </source>
</evidence>
<dbReference type="GO" id="GO:0016301">
    <property type="term" value="F:kinase activity"/>
    <property type="evidence" value="ECO:0007669"/>
    <property type="project" value="UniProtKB-KW"/>
</dbReference>
<dbReference type="InterPro" id="IPR010737">
    <property type="entry name" value="4-carb_acid_sugar_kinase_N"/>
</dbReference>
<evidence type="ECO:0000256" key="2">
    <source>
        <dbReference type="ARBA" id="ARBA00022679"/>
    </source>
</evidence>
<dbReference type="Gene3D" id="3.40.980.20">
    <property type="entry name" value="Four-carbon acid sugar kinase, nucleotide binding domain"/>
    <property type="match status" value="1"/>
</dbReference>
<dbReference type="Gene3D" id="3.40.50.10840">
    <property type="entry name" value="Putative sugar-binding, N-terminal domain"/>
    <property type="match status" value="1"/>
</dbReference>
<organism evidence="9 10">
    <name type="scientific">Modicisalibacter tunisiensis</name>
    <dbReference type="NCBI Taxonomy" id="390637"/>
    <lineage>
        <taxon>Bacteria</taxon>
        <taxon>Pseudomonadati</taxon>
        <taxon>Pseudomonadota</taxon>
        <taxon>Gammaproteobacteria</taxon>
        <taxon>Oceanospirillales</taxon>
        <taxon>Halomonadaceae</taxon>
        <taxon>Modicisalibacter</taxon>
    </lineage>
</organism>
<proteinExistence type="inferred from homology"/>
<evidence type="ECO:0000313" key="9">
    <source>
        <dbReference type="EMBL" id="MBZ9568987.1"/>
    </source>
</evidence>
<keyword evidence="5" id="KW-0067">ATP-binding</keyword>
<comment type="similarity">
    <text evidence="1">Belongs to the four-carbon acid sugar kinase family.</text>
</comment>
<dbReference type="Pfam" id="PF17042">
    <property type="entry name" value="NBD_C"/>
    <property type="match status" value="1"/>
</dbReference>
<gene>
    <name evidence="9" type="ORF">KGQ91_15065</name>
</gene>
<dbReference type="Pfam" id="PF07005">
    <property type="entry name" value="SBD_N"/>
    <property type="match status" value="1"/>
</dbReference>
<dbReference type="InterPro" id="IPR037051">
    <property type="entry name" value="4-carb_acid_sugar_kinase_N_sf"/>
</dbReference>
<evidence type="ECO:0000256" key="5">
    <source>
        <dbReference type="ARBA" id="ARBA00022840"/>
    </source>
</evidence>
<keyword evidence="2" id="KW-0808">Transferase</keyword>
<dbReference type="InterPro" id="IPR042213">
    <property type="entry name" value="NBD_C_sf"/>
</dbReference>
<comment type="caution">
    <text evidence="9">The sequence shown here is derived from an EMBL/GenBank/DDBJ whole genome shotgun (WGS) entry which is preliminary data.</text>
</comment>
<evidence type="ECO:0000256" key="3">
    <source>
        <dbReference type="ARBA" id="ARBA00022741"/>
    </source>
</evidence>
<dbReference type="EMBL" id="JAGXFD010000002">
    <property type="protein sequence ID" value="MBZ9568987.1"/>
    <property type="molecule type" value="Genomic_DNA"/>
</dbReference>
<reference evidence="9 10" key="1">
    <citation type="submission" date="2021-05" db="EMBL/GenBank/DDBJ databases">
        <title>Petroleum and Energy Research Collection (APPE): ex situ preservation of microbial diversity associated with the oil industry and exploitation of its biotechnological potential.</title>
        <authorList>
            <person name="Paixao C.T.M."/>
            <person name="Gomes M.B."/>
            <person name="Oliveira V.M."/>
        </authorList>
    </citation>
    <scope>NUCLEOTIDE SEQUENCE [LARGE SCALE GENOMIC DNA]</scope>
    <source>
        <strain evidence="9 10">LIT2</strain>
    </source>
</reference>
<name>A0ABS7X4N7_9GAMM</name>
<evidence type="ECO:0000256" key="6">
    <source>
        <dbReference type="ARBA" id="ARBA00023277"/>
    </source>
</evidence>
<dbReference type="InterPro" id="IPR031475">
    <property type="entry name" value="NBD_C"/>
</dbReference>
<keyword evidence="3" id="KW-0547">Nucleotide-binding</keyword>
<feature type="domain" description="Four-carbon acid sugar kinase N-terminal" evidence="7">
    <location>
        <begin position="7"/>
        <end position="216"/>
    </location>
</feature>
<dbReference type="SUPFAM" id="SSF142764">
    <property type="entry name" value="YgbK-like"/>
    <property type="match status" value="1"/>
</dbReference>
<accession>A0ABS7X4N7</accession>
<dbReference type="Proteomes" id="UP001319883">
    <property type="component" value="Unassembled WGS sequence"/>
</dbReference>
<keyword evidence="4 9" id="KW-0418">Kinase</keyword>
<evidence type="ECO:0000259" key="7">
    <source>
        <dbReference type="Pfam" id="PF07005"/>
    </source>
</evidence>
<keyword evidence="10" id="KW-1185">Reference proteome</keyword>
<feature type="domain" description="Four-carbon acid sugar kinase nucleotide binding" evidence="8">
    <location>
        <begin position="290"/>
        <end position="371"/>
    </location>
</feature>
<sequence>MPEWRVVIVADDLTGALDAAAPFAGRGARTRVVVSPTDLAAVLDDVGDCEVLAVNTETRHAPVAEAAARVAEVFNAVKALSPALVIKKIDSTLRGHVVAESLAARRVLGYPLIVAPAVPSQGRTVRHGRVQVHGRALAESDFARDARSAPPDGALPELFAAAGLAVACRSVEDARLAGDIVWDAEDEAALDALVDALETAPAPGLLVGAAGLCQALARRHFRGQGPTPAPGDTWLLVVGSRCEQARRQMAQLAECPVVWREAEAPADRAPPAGWQGTTLLRPGRVGREWTADDVARVLAVQAQAWLARAASPPWLFLTGGDTAMALLRHRGVRSIEVAGEWEPGVAWGWLEGERRQPVVTKAGGFGDDDLLVRLLAASTTRG</sequence>
<protein>
    <submittedName>
        <fullName evidence="9">Four-carbon acid sugar kinase family protein</fullName>
    </submittedName>
</protein>
<dbReference type="RefSeq" id="WP_224421439.1">
    <property type="nucleotide sequence ID" value="NZ_JAGXFD010000002.1"/>
</dbReference>
<evidence type="ECO:0000259" key="8">
    <source>
        <dbReference type="Pfam" id="PF17042"/>
    </source>
</evidence>
<evidence type="ECO:0000256" key="4">
    <source>
        <dbReference type="ARBA" id="ARBA00022777"/>
    </source>
</evidence>
<evidence type="ECO:0000313" key="10">
    <source>
        <dbReference type="Proteomes" id="UP001319883"/>
    </source>
</evidence>